<sequence length="296" mass="33291">MRSLKTFNLFGCSNLEMFPEISEGMEELEELNLSYSKIKELPLSINNLTGLSHFNLKDCKELKSLPSCIHMKCLKTFNLHGCSSLEMFPSISEGIEGLEKLDLPCSKIKELSPSINNLTRLSHLNLQDCKELKSLPSSIRMKSLKTFNLYGCWSLEIFPEISEVIEGLKVLDLSESKIKELPSSINNLKGLNHLKLENCKELKSLPSSICQLKSLVALFLSGCTKFEVFPSIEENMEGLRFLFLDGTSIKELSPWIERLTGLQCLDLRNCKSLAHLIMDAYLCLGPSPSPPQPPNF</sequence>
<dbReference type="PANTHER" id="PTHR45752:SF195">
    <property type="entry name" value="LEUCINE-RICH REPEAT (LRR) FAMILY PROTEIN-RELATED"/>
    <property type="match status" value="1"/>
</dbReference>
<dbReference type="Gene3D" id="3.80.10.10">
    <property type="entry name" value="Ribonuclease Inhibitor"/>
    <property type="match status" value="2"/>
</dbReference>
<keyword evidence="3" id="KW-0611">Plant defense</keyword>
<keyword evidence="1" id="KW-0433">Leucine-rich repeat</keyword>
<dbReference type="InterPro" id="IPR055414">
    <property type="entry name" value="LRR_R13L4/SHOC2-like"/>
</dbReference>
<dbReference type="InterPro" id="IPR050715">
    <property type="entry name" value="LRR-SigEffector_domain"/>
</dbReference>
<dbReference type="InterPro" id="IPR032675">
    <property type="entry name" value="LRR_dom_sf"/>
</dbReference>
<keyword evidence="2" id="KW-0677">Repeat</keyword>
<dbReference type="STRING" id="106549.A0A540MIF2"/>
<evidence type="ECO:0000256" key="2">
    <source>
        <dbReference type="ARBA" id="ARBA00022737"/>
    </source>
</evidence>
<dbReference type="Proteomes" id="UP000315295">
    <property type="component" value="Unassembled WGS sequence"/>
</dbReference>
<feature type="domain" description="Disease resistance protein RPS4B/Roq1-like leucine-rich repeats" evidence="4">
    <location>
        <begin position="3"/>
        <end position="85"/>
    </location>
</feature>
<dbReference type="Pfam" id="PF23598">
    <property type="entry name" value="LRR_14"/>
    <property type="match status" value="1"/>
</dbReference>
<name>A0A540MIF2_MALBA</name>
<dbReference type="InterPro" id="IPR003591">
    <property type="entry name" value="Leu-rich_rpt_typical-subtyp"/>
</dbReference>
<dbReference type="SMART" id="SM00369">
    <property type="entry name" value="LRR_TYP"/>
    <property type="match status" value="3"/>
</dbReference>
<dbReference type="PANTHER" id="PTHR45752">
    <property type="entry name" value="LEUCINE-RICH REPEAT-CONTAINING"/>
    <property type="match status" value="1"/>
</dbReference>
<evidence type="ECO:0000256" key="1">
    <source>
        <dbReference type="ARBA" id="ARBA00022614"/>
    </source>
</evidence>
<dbReference type="SUPFAM" id="SSF52058">
    <property type="entry name" value="L domain-like"/>
    <property type="match status" value="1"/>
</dbReference>
<dbReference type="EMBL" id="VIEB01000251">
    <property type="protein sequence ID" value="TQD98575.1"/>
    <property type="molecule type" value="Genomic_DNA"/>
</dbReference>
<dbReference type="AlphaFoldDB" id="A0A540MIF2"/>
<gene>
    <name evidence="6" type="ORF">C1H46_015823</name>
</gene>
<proteinExistence type="predicted"/>
<protein>
    <submittedName>
        <fullName evidence="6">Uncharacterized protein</fullName>
    </submittedName>
</protein>
<dbReference type="InterPro" id="IPR058546">
    <property type="entry name" value="RPS4B/Roq1-like_LRR"/>
</dbReference>
<feature type="domain" description="Disease resistance R13L4/SHOC-2-like LRR" evidence="5">
    <location>
        <begin position="168"/>
        <end position="237"/>
    </location>
</feature>
<evidence type="ECO:0000313" key="6">
    <source>
        <dbReference type="EMBL" id="TQD98575.1"/>
    </source>
</evidence>
<comment type="caution">
    <text evidence="6">The sequence shown here is derived from an EMBL/GenBank/DDBJ whole genome shotgun (WGS) entry which is preliminary data.</text>
</comment>
<reference evidence="6 7" key="1">
    <citation type="journal article" date="2019" name="G3 (Bethesda)">
        <title>Sequencing of a Wild Apple (Malus baccata) Genome Unravels the Differences Between Cultivated and Wild Apple Species Regarding Disease Resistance and Cold Tolerance.</title>
        <authorList>
            <person name="Chen X."/>
        </authorList>
    </citation>
    <scope>NUCLEOTIDE SEQUENCE [LARGE SCALE GENOMIC DNA]</scope>
    <source>
        <strain evidence="7">cv. Shandingzi</strain>
        <tissue evidence="6">Leaves</tissue>
    </source>
</reference>
<evidence type="ECO:0000256" key="3">
    <source>
        <dbReference type="ARBA" id="ARBA00022821"/>
    </source>
</evidence>
<organism evidence="6 7">
    <name type="scientific">Malus baccata</name>
    <name type="common">Siberian crab apple</name>
    <name type="synonym">Pyrus baccata</name>
    <dbReference type="NCBI Taxonomy" id="106549"/>
    <lineage>
        <taxon>Eukaryota</taxon>
        <taxon>Viridiplantae</taxon>
        <taxon>Streptophyta</taxon>
        <taxon>Embryophyta</taxon>
        <taxon>Tracheophyta</taxon>
        <taxon>Spermatophyta</taxon>
        <taxon>Magnoliopsida</taxon>
        <taxon>eudicotyledons</taxon>
        <taxon>Gunneridae</taxon>
        <taxon>Pentapetalae</taxon>
        <taxon>rosids</taxon>
        <taxon>fabids</taxon>
        <taxon>Rosales</taxon>
        <taxon>Rosaceae</taxon>
        <taxon>Amygdaloideae</taxon>
        <taxon>Maleae</taxon>
        <taxon>Malus</taxon>
    </lineage>
</organism>
<dbReference type="Pfam" id="PF23286">
    <property type="entry name" value="LRR_13"/>
    <property type="match status" value="1"/>
</dbReference>
<evidence type="ECO:0000259" key="5">
    <source>
        <dbReference type="Pfam" id="PF23598"/>
    </source>
</evidence>
<evidence type="ECO:0000259" key="4">
    <source>
        <dbReference type="Pfam" id="PF23286"/>
    </source>
</evidence>
<accession>A0A540MIF2</accession>
<keyword evidence="7" id="KW-1185">Reference proteome</keyword>
<evidence type="ECO:0000313" key="7">
    <source>
        <dbReference type="Proteomes" id="UP000315295"/>
    </source>
</evidence>